<feature type="chain" id="PRO_5046947964" description="Lipocalin-like domain-containing protein" evidence="1">
    <location>
        <begin position="22"/>
        <end position="128"/>
    </location>
</feature>
<accession>A0ABV4KAZ4</accession>
<name>A0ABV4KAZ4_9FLAO</name>
<evidence type="ECO:0000313" key="3">
    <source>
        <dbReference type="Proteomes" id="UP001568894"/>
    </source>
</evidence>
<dbReference type="EMBL" id="JASMRN010000004">
    <property type="protein sequence ID" value="MEZ7514823.1"/>
    <property type="molecule type" value="Genomic_DNA"/>
</dbReference>
<reference evidence="2 3" key="1">
    <citation type="submission" date="2023-05" db="EMBL/GenBank/DDBJ databases">
        <title>Adaptations of aquatic viruses from atmosphere-close ecosystems of the Central Arctic Ocean.</title>
        <authorList>
            <person name="Rahlff J."/>
            <person name="Holmfeldt K."/>
        </authorList>
    </citation>
    <scope>NUCLEOTIDE SEQUENCE [LARGE SCALE GENOMIC DNA]</scope>
    <source>
        <strain evidence="2 3">Arc14</strain>
    </source>
</reference>
<evidence type="ECO:0008006" key="4">
    <source>
        <dbReference type="Google" id="ProtNLM"/>
    </source>
</evidence>
<gene>
    <name evidence="2" type="ORF">QO192_05945</name>
</gene>
<sequence>MKKFVLFATLLVCIISCSSTSDSVMNGESILGKWQLVRMSGGITGKTVVPKLINEIAISKTEIKIYEDGTLIATEKYTIETKKSIFGGEKQMLVYTSGSPSQGYLLEGDKLLLNDECYDCYQKEYTKK</sequence>
<dbReference type="Proteomes" id="UP001568894">
    <property type="component" value="Unassembled WGS sequence"/>
</dbReference>
<protein>
    <recommendedName>
        <fullName evidence="4">Lipocalin-like domain-containing protein</fullName>
    </recommendedName>
</protein>
<keyword evidence="1" id="KW-0732">Signal</keyword>
<keyword evidence="3" id="KW-1185">Reference proteome</keyword>
<evidence type="ECO:0000256" key="1">
    <source>
        <dbReference type="SAM" id="SignalP"/>
    </source>
</evidence>
<proteinExistence type="predicted"/>
<organism evidence="2 3">
    <name type="scientific">Flavobacterium frigidarium</name>
    <dbReference type="NCBI Taxonomy" id="99286"/>
    <lineage>
        <taxon>Bacteria</taxon>
        <taxon>Pseudomonadati</taxon>
        <taxon>Bacteroidota</taxon>
        <taxon>Flavobacteriia</taxon>
        <taxon>Flavobacteriales</taxon>
        <taxon>Flavobacteriaceae</taxon>
        <taxon>Flavobacterium</taxon>
    </lineage>
</organism>
<feature type="signal peptide" evidence="1">
    <location>
        <begin position="1"/>
        <end position="21"/>
    </location>
</feature>
<comment type="caution">
    <text evidence="2">The sequence shown here is derived from an EMBL/GenBank/DDBJ whole genome shotgun (WGS) entry which is preliminary data.</text>
</comment>
<dbReference type="RefSeq" id="WP_371568946.1">
    <property type="nucleotide sequence ID" value="NZ_JASMRN010000004.1"/>
</dbReference>
<evidence type="ECO:0000313" key="2">
    <source>
        <dbReference type="EMBL" id="MEZ7514823.1"/>
    </source>
</evidence>